<dbReference type="GO" id="GO:0009254">
    <property type="term" value="P:peptidoglycan turnover"/>
    <property type="evidence" value="ECO:0007669"/>
    <property type="project" value="InterPro"/>
</dbReference>
<protein>
    <submittedName>
        <fullName evidence="4">Cell wall-binding protein YocH</fullName>
    </submittedName>
</protein>
<name>A0A3P5X5N7_9BACL</name>
<dbReference type="RefSeq" id="WP_124070760.1">
    <property type="nucleotide sequence ID" value="NZ_CBCRXF010000001.1"/>
</dbReference>
<dbReference type="OrthoDB" id="9798935at2"/>
<feature type="signal peptide" evidence="2">
    <location>
        <begin position="1"/>
        <end position="25"/>
    </location>
</feature>
<feature type="chain" id="PRO_5018227922" evidence="2">
    <location>
        <begin position="26"/>
        <end position="276"/>
    </location>
</feature>
<keyword evidence="1 2" id="KW-0732">Signal</keyword>
<organism evidence="4 5">
    <name type="scientific">Filibacter tadaridae</name>
    <dbReference type="NCBI Taxonomy" id="2483811"/>
    <lineage>
        <taxon>Bacteria</taxon>
        <taxon>Bacillati</taxon>
        <taxon>Bacillota</taxon>
        <taxon>Bacilli</taxon>
        <taxon>Bacillales</taxon>
        <taxon>Caryophanaceae</taxon>
        <taxon>Filibacter</taxon>
    </lineage>
</organism>
<evidence type="ECO:0000256" key="1">
    <source>
        <dbReference type="ARBA" id="ARBA00022729"/>
    </source>
</evidence>
<dbReference type="SUPFAM" id="SSF54106">
    <property type="entry name" value="LysM domain"/>
    <property type="match status" value="2"/>
</dbReference>
<evidence type="ECO:0000256" key="2">
    <source>
        <dbReference type="SAM" id="SignalP"/>
    </source>
</evidence>
<dbReference type="PROSITE" id="PS51782">
    <property type="entry name" value="LYSM"/>
    <property type="match status" value="2"/>
</dbReference>
<dbReference type="PANTHER" id="PTHR39160:SF6">
    <property type="entry name" value="CELL WALL-BINDING PROTEIN YOCH"/>
    <property type="match status" value="1"/>
</dbReference>
<gene>
    <name evidence="4" type="primary">yocH_3</name>
    <name evidence="4" type="ORF">FILTAD_02124</name>
</gene>
<dbReference type="AlphaFoldDB" id="A0A3P5X5N7"/>
<dbReference type="EMBL" id="UXAV01000042">
    <property type="protein sequence ID" value="VDC29519.1"/>
    <property type="molecule type" value="Genomic_DNA"/>
</dbReference>
<sequence>MKRLFVGLVVMGALSLGSLIGQASASTNHIVKPGDTLWNIALANDVSVENLLAWNALDSTLIQPSQEIKIEKGSNVHKYTVVAGDTLFEIAESHNIKLNDLMRLNNISDHLILPGQQLILDGDDISMDYTNLHPTSRTKTIEARTPMQTRKVAIASEQTPPPVEVQKEVSKPAVVPAASTGTEMLVTATAYTAYCEGCSGVTYTGIDLRSNPDQKVIAVDPSIIPLGSRVWVEGYGEAIAGDIGGAIKGHIIDVFIENKQDALKWGRKKIKIKVLN</sequence>
<feature type="domain" description="LysM" evidence="3">
    <location>
        <begin position="77"/>
        <end position="120"/>
    </location>
</feature>
<dbReference type="CDD" id="cd00118">
    <property type="entry name" value="LysM"/>
    <property type="match status" value="2"/>
</dbReference>
<dbReference type="Gene3D" id="2.40.40.10">
    <property type="entry name" value="RlpA-like domain"/>
    <property type="match status" value="1"/>
</dbReference>
<dbReference type="InterPro" id="IPR018392">
    <property type="entry name" value="LysM"/>
</dbReference>
<keyword evidence="5" id="KW-1185">Reference proteome</keyword>
<dbReference type="InterPro" id="IPR036908">
    <property type="entry name" value="RlpA-like_sf"/>
</dbReference>
<dbReference type="CDD" id="cd22786">
    <property type="entry name" value="DPBB_YuiC-like"/>
    <property type="match status" value="1"/>
</dbReference>
<dbReference type="InterPro" id="IPR010611">
    <property type="entry name" value="3D_dom"/>
</dbReference>
<dbReference type="GO" id="GO:0019867">
    <property type="term" value="C:outer membrane"/>
    <property type="evidence" value="ECO:0007669"/>
    <property type="project" value="InterPro"/>
</dbReference>
<accession>A0A3P5X5N7</accession>
<dbReference type="InterPro" id="IPR051933">
    <property type="entry name" value="Resuscitation_pf_RpfB"/>
</dbReference>
<dbReference type="InterPro" id="IPR036779">
    <property type="entry name" value="LysM_dom_sf"/>
</dbReference>
<dbReference type="Pfam" id="PF01476">
    <property type="entry name" value="LysM"/>
    <property type="match status" value="2"/>
</dbReference>
<reference evidence="4 5" key="1">
    <citation type="submission" date="2018-11" db="EMBL/GenBank/DDBJ databases">
        <authorList>
            <person name="Criscuolo A."/>
        </authorList>
    </citation>
    <scope>NUCLEOTIDE SEQUENCE [LARGE SCALE GENOMIC DNA]</scope>
    <source>
        <strain evidence="4">ATB-66</strain>
    </source>
</reference>
<evidence type="ECO:0000313" key="4">
    <source>
        <dbReference type="EMBL" id="VDC29519.1"/>
    </source>
</evidence>
<dbReference type="SMART" id="SM00257">
    <property type="entry name" value="LysM"/>
    <property type="match status" value="2"/>
</dbReference>
<evidence type="ECO:0000259" key="3">
    <source>
        <dbReference type="PROSITE" id="PS51782"/>
    </source>
</evidence>
<dbReference type="Proteomes" id="UP000270468">
    <property type="component" value="Unassembled WGS sequence"/>
</dbReference>
<dbReference type="Gene3D" id="3.10.350.10">
    <property type="entry name" value="LysM domain"/>
    <property type="match status" value="2"/>
</dbReference>
<dbReference type="Pfam" id="PF06725">
    <property type="entry name" value="3D"/>
    <property type="match status" value="1"/>
</dbReference>
<proteinExistence type="predicted"/>
<dbReference type="PANTHER" id="PTHR39160">
    <property type="entry name" value="CELL WALL-BINDING PROTEIN YOCH"/>
    <property type="match status" value="1"/>
</dbReference>
<evidence type="ECO:0000313" key="5">
    <source>
        <dbReference type="Proteomes" id="UP000270468"/>
    </source>
</evidence>
<feature type="domain" description="LysM" evidence="3">
    <location>
        <begin position="27"/>
        <end position="70"/>
    </location>
</feature>
<dbReference type="SUPFAM" id="SSF50685">
    <property type="entry name" value="Barwin-like endoglucanases"/>
    <property type="match status" value="1"/>
</dbReference>
<dbReference type="GO" id="GO:0004553">
    <property type="term" value="F:hydrolase activity, hydrolyzing O-glycosyl compounds"/>
    <property type="evidence" value="ECO:0007669"/>
    <property type="project" value="InterPro"/>
</dbReference>